<dbReference type="InterPro" id="IPR016461">
    <property type="entry name" value="COMT-like"/>
</dbReference>
<feature type="active site" description="Proton acceptor" evidence="4">
    <location>
        <position position="266"/>
    </location>
</feature>
<evidence type="ECO:0000313" key="7">
    <source>
        <dbReference type="EMBL" id="RYQ86857.1"/>
    </source>
</evidence>
<evidence type="ECO:0000259" key="5">
    <source>
        <dbReference type="Pfam" id="PF00891"/>
    </source>
</evidence>
<gene>
    <name evidence="7" type="ORF">Ahy_B10g106470</name>
</gene>
<keyword evidence="3" id="KW-0949">S-adenosyl-L-methionine</keyword>
<evidence type="ECO:0000256" key="2">
    <source>
        <dbReference type="ARBA" id="ARBA00022679"/>
    </source>
</evidence>
<dbReference type="GO" id="GO:0046983">
    <property type="term" value="F:protein dimerization activity"/>
    <property type="evidence" value="ECO:0007669"/>
    <property type="project" value="InterPro"/>
</dbReference>
<evidence type="ECO:0000313" key="8">
    <source>
        <dbReference type="Proteomes" id="UP000289738"/>
    </source>
</evidence>
<dbReference type="Pfam" id="PF00891">
    <property type="entry name" value="Methyltransf_2"/>
    <property type="match status" value="1"/>
</dbReference>
<sequence>MSLSSKEEENNAFVSALVLCFSRITPAIINAAIDLNLFEIIPSKGIMSASEIASKLPIKKEDTDMVAKRLERMLPSLASHSLLECSIRINQDGTKERVYALSNVGAYFRSSRHEHEYGGSLTPLSVLFHRVYDDLWKDAKDAILDPNNNHFERVYGMPMFEYLKTNKEISHVFDQTMAQSGPLGMKRIISLYKGFEGVTTLVDVGGGIGQTLNLIISAFPSIKGINFDMPHVVKNAPSYLGIEHVGGDMFESVPKGDAIMLKHVCHNWSDEECVKFLRNCHEALPQHGKVIVLDFIMPEIPNSSNSSKHICDVDYLMFIINGGKERTQKEFERLCINSGFSRFQVACTTSLTTFAVIEFYK</sequence>
<dbReference type="InterPro" id="IPR036388">
    <property type="entry name" value="WH-like_DNA-bd_sf"/>
</dbReference>
<accession>A0A444XB58</accession>
<dbReference type="CDD" id="cd02440">
    <property type="entry name" value="AdoMet_MTases"/>
    <property type="match status" value="1"/>
</dbReference>
<evidence type="ECO:0000256" key="1">
    <source>
        <dbReference type="ARBA" id="ARBA00022603"/>
    </source>
</evidence>
<dbReference type="PIRSF" id="PIRSF005739">
    <property type="entry name" value="O-mtase"/>
    <property type="match status" value="1"/>
</dbReference>
<dbReference type="Proteomes" id="UP000289738">
    <property type="component" value="Chromosome B10"/>
</dbReference>
<dbReference type="Gene3D" id="1.10.10.10">
    <property type="entry name" value="Winged helix-like DNA-binding domain superfamily/Winged helix DNA-binding domain"/>
    <property type="match status" value="1"/>
</dbReference>
<dbReference type="InterPro" id="IPR012967">
    <property type="entry name" value="COMT_dimerisation"/>
</dbReference>
<dbReference type="InterPro" id="IPR029063">
    <property type="entry name" value="SAM-dependent_MTases_sf"/>
</dbReference>
<dbReference type="FunFam" id="1.10.10.10:FF:000357">
    <property type="entry name" value="Caffeic acid 3-O-methyltransferase"/>
    <property type="match status" value="1"/>
</dbReference>
<dbReference type="SUPFAM" id="SSF53335">
    <property type="entry name" value="S-adenosyl-L-methionine-dependent methyltransferases"/>
    <property type="match status" value="1"/>
</dbReference>
<dbReference type="GO" id="GO:0032259">
    <property type="term" value="P:methylation"/>
    <property type="evidence" value="ECO:0007669"/>
    <property type="project" value="UniProtKB-KW"/>
</dbReference>
<dbReference type="SUPFAM" id="SSF46785">
    <property type="entry name" value="Winged helix' DNA-binding domain"/>
    <property type="match status" value="1"/>
</dbReference>
<dbReference type="PROSITE" id="PS51683">
    <property type="entry name" value="SAM_OMT_II"/>
    <property type="match status" value="1"/>
</dbReference>
<evidence type="ECO:0008006" key="9">
    <source>
        <dbReference type="Google" id="ProtNLM"/>
    </source>
</evidence>
<keyword evidence="2" id="KW-0808">Transferase</keyword>
<organism evidence="7 8">
    <name type="scientific">Arachis hypogaea</name>
    <name type="common">Peanut</name>
    <dbReference type="NCBI Taxonomy" id="3818"/>
    <lineage>
        <taxon>Eukaryota</taxon>
        <taxon>Viridiplantae</taxon>
        <taxon>Streptophyta</taxon>
        <taxon>Embryophyta</taxon>
        <taxon>Tracheophyta</taxon>
        <taxon>Spermatophyta</taxon>
        <taxon>Magnoliopsida</taxon>
        <taxon>eudicotyledons</taxon>
        <taxon>Gunneridae</taxon>
        <taxon>Pentapetalae</taxon>
        <taxon>rosids</taxon>
        <taxon>fabids</taxon>
        <taxon>Fabales</taxon>
        <taxon>Fabaceae</taxon>
        <taxon>Papilionoideae</taxon>
        <taxon>50 kb inversion clade</taxon>
        <taxon>dalbergioids sensu lato</taxon>
        <taxon>Dalbergieae</taxon>
        <taxon>Pterocarpus clade</taxon>
        <taxon>Arachis</taxon>
    </lineage>
</organism>
<feature type="domain" description="O-methyltransferase dimerisation" evidence="6">
    <location>
        <begin position="20"/>
        <end position="108"/>
    </location>
</feature>
<proteinExistence type="predicted"/>
<evidence type="ECO:0000259" key="6">
    <source>
        <dbReference type="Pfam" id="PF08100"/>
    </source>
</evidence>
<dbReference type="Pfam" id="PF08100">
    <property type="entry name" value="Dimerisation"/>
    <property type="match status" value="1"/>
</dbReference>
<protein>
    <recommendedName>
        <fullName evidence="9">Isoliquiritigenin 2'-O-methyltransferase</fullName>
    </recommendedName>
</protein>
<dbReference type="InterPro" id="IPR036390">
    <property type="entry name" value="WH_DNA-bd_sf"/>
</dbReference>
<evidence type="ECO:0000256" key="3">
    <source>
        <dbReference type="ARBA" id="ARBA00022691"/>
    </source>
</evidence>
<name>A0A444XB58_ARAHY</name>
<comment type="caution">
    <text evidence="7">The sequence shown here is derived from an EMBL/GenBank/DDBJ whole genome shotgun (WGS) entry which is preliminary data.</text>
</comment>
<dbReference type="AlphaFoldDB" id="A0A444XB58"/>
<dbReference type="InterPro" id="IPR001077">
    <property type="entry name" value="COMT_C"/>
</dbReference>
<dbReference type="OrthoDB" id="1606438at2759"/>
<dbReference type="EMBL" id="SDMP01000020">
    <property type="protein sequence ID" value="RYQ86857.1"/>
    <property type="molecule type" value="Genomic_DNA"/>
</dbReference>
<dbReference type="GO" id="GO:0008171">
    <property type="term" value="F:O-methyltransferase activity"/>
    <property type="evidence" value="ECO:0007669"/>
    <property type="project" value="InterPro"/>
</dbReference>
<dbReference type="STRING" id="3818.A0A444XB58"/>
<keyword evidence="8" id="KW-1185">Reference proteome</keyword>
<evidence type="ECO:0000256" key="4">
    <source>
        <dbReference type="PIRSR" id="PIRSR005739-1"/>
    </source>
</evidence>
<feature type="domain" description="O-methyltransferase C-terminal" evidence="5">
    <location>
        <begin position="136"/>
        <end position="341"/>
    </location>
</feature>
<dbReference type="Gramene" id="arahy.Tifrunner.gnm2.ann2.Ah20g521200.1">
    <property type="protein sequence ID" value="arahy.Tifrunner.gnm2.ann2.Ah20g521200.1-CDS"/>
    <property type="gene ID" value="arahy.Tifrunner.gnm2.ann2.Ah20g521200"/>
</dbReference>
<keyword evidence="1" id="KW-0489">Methyltransferase</keyword>
<dbReference type="SMR" id="A0A444XB58"/>
<dbReference type="PANTHER" id="PTHR11746">
    <property type="entry name" value="O-METHYLTRANSFERASE"/>
    <property type="match status" value="1"/>
</dbReference>
<reference evidence="7 8" key="1">
    <citation type="submission" date="2019-01" db="EMBL/GenBank/DDBJ databases">
        <title>Sequencing of cultivated peanut Arachis hypogaea provides insights into genome evolution and oil improvement.</title>
        <authorList>
            <person name="Chen X."/>
        </authorList>
    </citation>
    <scope>NUCLEOTIDE SEQUENCE [LARGE SCALE GENOMIC DNA]</scope>
    <source>
        <strain evidence="8">cv. Fuhuasheng</strain>
        <tissue evidence="7">Leaves</tissue>
    </source>
</reference>
<dbReference type="GO" id="GO:0008757">
    <property type="term" value="F:S-adenosylmethionine-dependent methyltransferase activity"/>
    <property type="evidence" value="ECO:0007669"/>
    <property type="project" value="UniProtKB-ARBA"/>
</dbReference>
<dbReference type="Gene3D" id="3.40.50.150">
    <property type="entry name" value="Vaccinia Virus protein VP39"/>
    <property type="match status" value="1"/>
</dbReference>